<accession>L9L5H7</accession>
<organism evidence="1 2">
    <name type="scientific">Tupaia chinensis</name>
    <name type="common">Chinese tree shrew</name>
    <name type="synonym">Tupaia belangeri chinensis</name>
    <dbReference type="NCBI Taxonomy" id="246437"/>
    <lineage>
        <taxon>Eukaryota</taxon>
        <taxon>Metazoa</taxon>
        <taxon>Chordata</taxon>
        <taxon>Craniata</taxon>
        <taxon>Vertebrata</taxon>
        <taxon>Euteleostomi</taxon>
        <taxon>Mammalia</taxon>
        <taxon>Eutheria</taxon>
        <taxon>Euarchontoglires</taxon>
        <taxon>Scandentia</taxon>
        <taxon>Tupaiidae</taxon>
        <taxon>Tupaia</taxon>
    </lineage>
</organism>
<name>L9L5H7_TUPCH</name>
<protein>
    <submittedName>
        <fullName evidence="1">Uncharacterized protein</fullName>
    </submittedName>
</protein>
<proteinExistence type="predicted"/>
<evidence type="ECO:0000313" key="1">
    <source>
        <dbReference type="EMBL" id="ELW68667.1"/>
    </source>
</evidence>
<evidence type="ECO:0000313" key="2">
    <source>
        <dbReference type="Proteomes" id="UP000011518"/>
    </source>
</evidence>
<dbReference type="InParanoid" id="L9L5H7"/>
<dbReference type="Proteomes" id="UP000011518">
    <property type="component" value="Unassembled WGS sequence"/>
</dbReference>
<reference evidence="2" key="1">
    <citation type="submission" date="2012-07" db="EMBL/GenBank/DDBJ databases">
        <title>Genome of the Chinese tree shrew, a rising model animal genetically related to primates.</title>
        <authorList>
            <person name="Zhang G."/>
            <person name="Fan Y."/>
            <person name="Yao Y."/>
            <person name="Huang Z."/>
        </authorList>
    </citation>
    <scope>NUCLEOTIDE SEQUENCE [LARGE SCALE GENOMIC DNA]</scope>
</reference>
<keyword evidence="2" id="KW-1185">Reference proteome</keyword>
<gene>
    <name evidence="1" type="ORF">TREES_T100008888</name>
</gene>
<dbReference type="EMBL" id="KB320563">
    <property type="protein sequence ID" value="ELW68667.1"/>
    <property type="molecule type" value="Genomic_DNA"/>
</dbReference>
<reference evidence="2" key="2">
    <citation type="journal article" date="2013" name="Nat. Commun.">
        <title>Genome of the Chinese tree shrew.</title>
        <authorList>
            <person name="Fan Y."/>
            <person name="Huang Z.Y."/>
            <person name="Cao C.C."/>
            <person name="Chen C.S."/>
            <person name="Chen Y.X."/>
            <person name="Fan D.D."/>
            <person name="He J."/>
            <person name="Hou H.L."/>
            <person name="Hu L."/>
            <person name="Hu X.T."/>
            <person name="Jiang X.T."/>
            <person name="Lai R."/>
            <person name="Lang Y.S."/>
            <person name="Liang B."/>
            <person name="Liao S.G."/>
            <person name="Mu D."/>
            <person name="Ma Y.Y."/>
            <person name="Niu Y.Y."/>
            <person name="Sun X.Q."/>
            <person name="Xia J.Q."/>
            <person name="Xiao J."/>
            <person name="Xiong Z.Q."/>
            <person name="Xu L."/>
            <person name="Yang L."/>
            <person name="Zhang Y."/>
            <person name="Zhao W."/>
            <person name="Zhao X.D."/>
            <person name="Zheng Y.T."/>
            <person name="Zhou J.M."/>
            <person name="Zhu Y.B."/>
            <person name="Zhang G.J."/>
            <person name="Wang J."/>
            <person name="Yao Y.G."/>
        </authorList>
    </citation>
    <scope>NUCLEOTIDE SEQUENCE [LARGE SCALE GENOMIC DNA]</scope>
</reference>
<dbReference type="AlphaFoldDB" id="L9L5H7"/>
<sequence length="77" mass="8488">MRRGCEHTVLTLDGRETLDVFEKTAEGKEIKLSARSKFKVGSRCEEGTENESGNIRANGITELHSQVIVGQLDAALR</sequence>